<protein>
    <submittedName>
        <fullName evidence="3">Molybdenum cofactor sulfurase domain-containing protein</fullName>
    </submittedName>
</protein>
<dbReference type="Pfam" id="PF03473">
    <property type="entry name" value="MOSC"/>
    <property type="match status" value="1"/>
</dbReference>
<evidence type="ECO:0000313" key="3">
    <source>
        <dbReference type="EMBL" id="EAL69433.1"/>
    </source>
</evidence>
<dbReference type="SMR" id="Q8MYE6"/>
<name>Q8MYE6_DICDI</name>
<keyword evidence="1" id="KW-0812">Transmembrane</keyword>
<gene>
    <name evidence="3" type="ORF">DDB_G0275953</name>
</gene>
<dbReference type="HOGENOM" id="CLU_028286_1_0_1"/>
<proteinExistence type="predicted"/>
<dbReference type="GO" id="GO:0003824">
    <property type="term" value="F:catalytic activity"/>
    <property type="evidence" value="ECO:0007669"/>
    <property type="project" value="InterPro"/>
</dbReference>
<feature type="domain" description="MOSC" evidence="2">
    <location>
        <begin position="169"/>
        <end position="345"/>
    </location>
</feature>
<reference evidence="3 4" key="1">
    <citation type="journal article" date="2005" name="Nature">
        <title>The genome of the social amoeba Dictyostelium discoideum.</title>
        <authorList>
            <consortium name="The Dictyostelium discoideum Sequencing Consortium"/>
            <person name="Eichinger L."/>
            <person name="Pachebat J.A."/>
            <person name="Glockner G."/>
            <person name="Rajandream M.A."/>
            <person name="Sucgang R."/>
            <person name="Berriman M."/>
            <person name="Song J."/>
            <person name="Olsen R."/>
            <person name="Szafranski K."/>
            <person name="Xu Q."/>
            <person name="Tunggal B."/>
            <person name="Kummerfeld S."/>
            <person name="Madera M."/>
            <person name="Konfortov B.A."/>
            <person name="Rivero F."/>
            <person name="Bankier A.T."/>
            <person name="Lehmann R."/>
            <person name="Hamlin N."/>
            <person name="Davies R."/>
            <person name="Gaudet P."/>
            <person name="Fey P."/>
            <person name="Pilcher K."/>
            <person name="Chen G."/>
            <person name="Saunders D."/>
            <person name="Sodergren E."/>
            <person name="Davis P."/>
            <person name="Kerhornou A."/>
            <person name="Nie X."/>
            <person name="Hall N."/>
            <person name="Anjard C."/>
            <person name="Hemphill L."/>
            <person name="Bason N."/>
            <person name="Farbrother P."/>
            <person name="Desany B."/>
            <person name="Just E."/>
            <person name="Morio T."/>
            <person name="Rost R."/>
            <person name="Churcher C."/>
            <person name="Cooper J."/>
            <person name="Haydock S."/>
            <person name="van Driessche N."/>
            <person name="Cronin A."/>
            <person name="Goodhead I."/>
            <person name="Muzny D."/>
            <person name="Mourier T."/>
            <person name="Pain A."/>
            <person name="Lu M."/>
            <person name="Harper D."/>
            <person name="Lindsay R."/>
            <person name="Hauser H."/>
            <person name="James K."/>
            <person name="Quiles M."/>
            <person name="Madan Babu M."/>
            <person name="Saito T."/>
            <person name="Buchrieser C."/>
            <person name="Wardroper A."/>
            <person name="Felder M."/>
            <person name="Thangavelu M."/>
            <person name="Johnson D."/>
            <person name="Knights A."/>
            <person name="Loulseged H."/>
            <person name="Mungall K."/>
            <person name="Oliver K."/>
            <person name="Price C."/>
            <person name="Quail M.A."/>
            <person name="Urushihara H."/>
            <person name="Hernandez J."/>
            <person name="Rabbinowitsch E."/>
            <person name="Steffen D."/>
            <person name="Sanders M."/>
            <person name="Ma J."/>
            <person name="Kohara Y."/>
            <person name="Sharp S."/>
            <person name="Simmonds M."/>
            <person name="Spiegler S."/>
            <person name="Tivey A."/>
            <person name="Sugano S."/>
            <person name="White B."/>
            <person name="Walker D."/>
            <person name="Woodward J."/>
            <person name="Winckler T."/>
            <person name="Tanaka Y."/>
            <person name="Shaulsky G."/>
            <person name="Schleicher M."/>
            <person name="Weinstock G."/>
            <person name="Rosenthal A."/>
            <person name="Cox E.C."/>
            <person name="Chisholm R.L."/>
            <person name="Gibbs R."/>
            <person name="Loomis W.F."/>
            <person name="Platzer M."/>
            <person name="Kay R.R."/>
            <person name="Williams J."/>
            <person name="Dear P.H."/>
            <person name="Noegel A.A."/>
            <person name="Barrell B."/>
            <person name="Kuspa A."/>
        </authorList>
    </citation>
    <scope>NUCLEOTIDE SEQUENCE [LARGE SCALE GENOMIC DNA]</scope>
    <source>
        <strain evidence="3 4">AX4</strain>
    </source>
</reference>
<evidence type="ECO:0000259" key="2">
    <source>
        <dbReference type="PROSITE" id="PS51340"/>
    </source>
</evidence>
<dbReference type="InterPro" id="IPR005303">
    <property type="entry name" value="MOCOS_middle"/>
</dbReference>
<dbReference type="InterPro" id="IPR011037">
    <property type="entry name" value="Pyrv_Knase-like_insert_dom_sf"/>
</dbReference>
<dbReference type="PANTHER" id="PTHR14237">
    <property type="entry name" value="MOLYBDOPTERIN COFACTOR SULFURASE MOSC"/>
    <property type="match status" value="1"/>
</dbReference>
<dbReference type="SUPFAM" id="SSF50800">
    <property type="entry name" value="PK beta-barrel domain-like"/>
    <property type="match status" value="1"/>
</dbReference>
<dbReference type="OMA" id="AHDRSFM"/>
<dbReference type="STRING" id="44689.Q8MYE6"/>
<dbReference type="PhylomeDB" id="Q8MYE6"/>
<keyword evidence="1" id="KW-1133">Transmembrane helix</keyword>
<dbReference type="GO" id="GO:0030151">
    <property type="term" value="F:molybdenum ion binding"/>
    <property type="evidence" value="ECO:0007669"/>
    <property type="project" value="InterPro"/>
</dbReference>
<dbReference type="KEGG" id="ddi:DDB_G0275953"/>
<evidence type="ECO:0000256" key="1">
    <source>
        <dbReference type="SAM" id="Phobius"/>
    </source>
</evidence>
<evidence type="ECO:0000313" key="4">
    <source>
        <dbReference type="Proteomes" id="UP000002195"/>
    </source>
</evidence>
<dbReference type="FunCoup" id="Q8MYE6">
    <property type="interactions" value="20"/>
</dbReference>
<feature type="transmembrane region" description="Helical" evidence="1">
    <location>
        <begin position="15"/>
        <end position="32"/>
    </location>
</feature>
<dbReference type="PANTHER" id="PTHR14237:SF19">
    <property type="entry name" value="MITOCHONDRIAL AMIDOXIME REDUCING COMPONENT 1"/>
    <property type="match status" value="1"/>
</dbReference>
<dbReference type="AlphaFoldDB" id="Q8MYE6"/>
<dbReference type="Pfam" id="PF03476">
    <property type="entry name" value="MOSC_N"/>
    <property type="match status" value="1"/>
</dbReference>
<dbReference type="GO" id="GO:0030170">
    <property type="term" value="F:pyridoxal phosphate binding"/>
    <property type="evidence" value="ECO:0007669"/>
    <property type="project" value="InterPro"/>
</dbReference>
<accession>Q8MYE6</accession>
<keyword evidence="4" id="KW-1185">Reference proteome</keyword>
<dbReference type="eggNOG" id="KOG2362">
    <property type="taxonomic scope" value="Eukaryota"/>
</dbReference>
<dbReference type="Proteomes" id="UP000002195">
    <property type="component" value="Unassembled WGS sequence"/>
</dbReference>
<dbReference type="dictyBase" id="DDB_G0275953"/>
<sequence>MSTNNLLIEFVKSNINFFIGAGILALNAYAFYNNNNLKLDSCSSDQKIKIKKIIIYPIKSCKGIEVKSCKWDKYGFVNDRRFMLIENGRFMTQRKAPKMALIQPNISEDGKWLIIKDKDNTTSELRVLINDTSRKEVINVGIWKDNVNVVDCGEEPSIWFSNYLGIDGVRLVTMASGGSYTRKVDTVYIDKKQQQPEEIHQVSLCDGSQTNILSESSIVELNNRISETRKSNGEEQRSPLTWERFRPNILVSAGDKSFEEDTWEKINISGLVLKKLSAGCPRCKLTTVDYDAGVLNPYDDNEPLRTLETFRKFDSGLLFGAEFIQEFENEANGSEISVGDIINVLKV</sequence>
<dbReference type="SUPFAM" id="SSF141673">
    <property type="entry name" value="MOSC N-terminal domain-like"/>
    <property type="match status" value="1"/>
</dbReference>
<dbReference type="InParanoid" id="Q8MYE6"/>
<dbReference type="GeneID" id="8620274"/>
<dbReference type="PROSITE" id="PS51340">
    <property type="entry name" value="MOSC"/>
    <property type="match status" value="1"/>
</dbReference>
<dbReference type="InterPro" id="IPR005302">
    <property type="entry name" value="MoCF_Sase_C"/>
</dbReference>
<organism evidence="3 4">
    <name type="scientific">Dictyostelium discoideum</name>
    <name type="common">Social amoeba</name>
    <dbReference type="NCBI Taxonomy" id="44689"/>
    <lineage>
        <taxon>Eukaryota</taxon>
        <taxon>Amoebozoa</taxon>
        <taxon>Evosea</taxon>
        <taxon>Eumycetozoa</taxon>
        <taxon>Dictyostelia</taxon>
        <taxon>Dictyosteliales</taxon>
        <taxon>Dictyosteliaceae</taxon>
        <taxon>Dictyostelium</taxon>
    </lineage>
</organism>
<comment type="caution">
    <text evidence="3">The sequence shown here is derived from an EMBL/GenBank/DDBJ whole genome shotgun (WGS) entry which is preliminary data.</text>
</comment>
<dbReference type="RefSeq" id="XP_643389.1">
    <property type="nucleotide sequence ID" value="XM_638297.1"/>
</dbReference>
<keyword evidence="1" id="KW-0472">Membrane</keyword>
<accession>Q552J8</accession>
<dbReference type="VEuPathDB" id="AmoebaDB:DDB_G0275953"/>
<dbReference type="PaxDb" id="44689-DDB0302431"/>
<dbReference type="Reactome" id="R-DDI-211945">
    <property type="pathway name" value="Phase I - Functionalization of compounds"/>
</dbReference>
<dbReference type="EMBL" id="AAFI02000013">
    <property type="protein sequence ID" value="EAL69433.1"/>
    <property type="molecule type" value="Genomic_DNA"/>
</dbReference>